<dbReference type="SMART" id="SM00421">
    <property type="entry name" value="HTH_LUXR"/>
    <property type="match status" value="1"/>
</dbReference>
<gene>
    <name evidence="3" type="ORF">NOG11_13260</name>
</gene>
<dbReference type="InterPro" id="IPR000792">
    <property type="entry name" value="Tscrpt_reg_LuxR_C"/>
</dbReference>
<dbReference type="InterPro" id="IPR036388">
    <property type="entry name" value="WH-like_DNA-bd_sf"/>
</dbReference>
<evidence type="ECO:0000259" key="2">
    <source>
        <dbReference type="PROSITE" id="PS50043"/>
    </source>
</evidence>
<protein>
    <submittedName>
        <fullName evidence="3">Alpha/beta fold hydrolase</fullName>
    </submittedName>
</protein>
<dbReference type="InterPro" id="IPR016032">
    <property type="entry name" value="Sig_transdc_resp-reg_C-effctor"/>
</dbReference>
<dbReference type="GO" id="GO:0006355">
    <property type="term" value="P:regulation of DNA-templated transcription"/>
    <property type="evidence" value="ECO:0007669"/>
    <property type="project" value="InterPro"/>
</dbReference>
<dbReference type="GO" id="GO:0016787">
    <property type="term" value="F:hydrolase activity"/>
    <property type="evidence" value="ECO:0007669"/>
    <property type="project" value="UniProtKB-KW"/>
</dbReference>
<dbReference type="PANTHER" id="PTHR43798:SF31">
    <property type="entry name" value="AB HYDROLASE SUPERFAMILY PROTEIN YCLE"/>
    <property type="match status" value="1"/>
</dbReference>
<sequence>MANALPRATDEPTAKPDRGELIALAYRVVVAPESYADLSHALQERLTDYYAASERQEGGPFADVEGEFRFALDLFERAGAELSSARQMLERLESLGLPAFTLTRRGVVAEANARAKSDLAVTPGQPLPAATFGGQKVQRALASALRGGTRERFAGILSAEQEGGRTAHLSLTPFGPPHEQQLLAQPIALTWNRRSGGAFAETFSLSGAERDIARAIIAGQDLRDVAEERGTSLGTVRNQTKRLMQKLGAKSRLDIVALFVGYSKLHGGGAAEVGSARRRPVERSFRAPSGRNIVYTAYGPKDGEPVLVFHPLFGGNLLAPGTAQLLQDKRLRLIVPWRPHLGGTDGAKGRKGHALAFADDLDALLQDFGIGKISLLGVNGGASYAFAFARHFPGLVRKLVTAGGVIPIFTTRQFFAMSPEQRLPLFLARHAPSVASHYTRATLARTIADYDDTFLERYFKATPTDYRTITDEHLGSLIKSGTKTALENGPEGAVAELLLASANWKVLLPEAPCDVVMLVGEEDRQNAPGLVAEFAREQGYEQRTVPGAGTFLFHQKPDAVLTALTEA</sequence>
<dbReference type="InterPro" id="IPR029058">
    <property type="entry name" value="AB_hydrolase_fold"/>
</dbReference>
<dbReference type="AlphaFoldDB" id="A0A9X2LAY4"/>
<dbReference type="Pfam" id="PF00561">
    <property type="entry name" value="Abhydrolase_1"/>
    <property type="match status" value="1"/>
</dbReference>
<accession>A0A9X2LAY4</accession>
<comment type="caution">
    <text evidence="3">The sequence shown here is derived from an EMBL/GenBank/DDBJ whole genome shotgun (WGS) entry which is preliminary data.</text>
</comment>
<dbReference type="CDD" id="cd06170">
    <property type="entry name" value="LuxR_C_like"/>
    <property type="match status" value="1"/>
</dbReference>
<feature type="domain" description="HTH luxR-type" evidence="2">
    <location>
        <begin position="198"/>
        <end position="263"/>
    </location>
</feature>
<proteinExistence type="predicted"/>
<organism evidence="3 4">
    <name type="scientific">Parvularcula maris</name>
    <dbReference type="NCBI Taxonomy" id="2965077"/>
    <lineage>
        <taxon>Bacteria</taxon>
        <taxon>Pseudomonadati</taxon>
        <taxon>Pseudomonadota</taxon>
        <taxon>Alphaproteobacteria</taxon>
        <taxon>Parvularculales</taxon>
        <taxon>Parvularculaceae</taxon>
        <taxon>Parvularcula</taxon>
    </lineage>
</organism>
<dbReference type="Proteomes" id="UP001142610">
    <property type="component" value="Unassembled WGS sequence"/>
</dbReference>
<dbReference type="GO" id="GO:0003677">
    <property type="term" value="F:DNA binding"/>
    <property type="evidence" value="ECO:0007669"/>
    <property type="project" value="InterPro"/>
</dbReference>
<dbReference type="InterPro" id="IPR050266">
    <property type="entry name" value="AB_hydrolase_sf"/>
</dbReference>
<dbReference type="InterPro" id="IPR000073">
    <property type="entry name" value="AB_hydrolase_1"/>
</dbReference>
<name>A0A9X2LAY4_9PROT</name>
<dbReference type="SUPFAM" id="SSF46894">
    <property type="entry name" value="C-terminal effector domain of the bipartite response regulators"/>
    <property type="match status" value="1"/>
</dbReference>
<dbReference type="RefSeq" id="WP_256620261.1">
    <property type="nucleotide sequence ID" value="NZ_JANIBC010000017.1"/>
</dbReference>
<dbReference type="PANTHER" id="PTHR43798">
    <property type="entry name" value="MONOACYLGLYCEROL LIPASE"/>
    <property type="match status" value="1"/>
</dbReference>
<evidence type="ECO:0000313" key="3">
    <source>
        <dbReference type="EMBL" id="MCQ8186350.1"/>
    </source>
</evidence>
<dbReference type="Gene3D" id="1.10.10.10">
    <property type="entry name" value="Winged helix-like DNA-binding domain superfamily/Winged helix DNA-binding domain"/>
    <property type="match status" value="1"/>
</dbReference>
<evidence type="ECO:0000313" key="4">
    <source>
        <dbReference type="Proteomes" id="UP001142610"/>
    </source>
</evidence>
<evidence type="ECO:0000256" key="1">
    <source>
        <dbReference type="ARBA" id="ARBA00022801"/>
    </source>
</evidence>
<keyword evidence="1 3" id="KW-0378">Hydrolase</keyword>
<dbReference type="PROSITE" id="PS50043">
    <property type="entry name" value="HTH_LUXR_2"/>
    <property type="match status" value="1"/>
</dbReference>
<dbReference type="SUPFAM" id="SSF53474">
    <property type="entry name" value="alpha/beta-Hydrolases"/>
    <property type="match status" value="1"/>
</dbReference>
<dbReference type="Pfam" id="PF00196">
    <property type="entry name" value="GerE"/>
    <property type="match status" value="1"/>
</dbReference>
<keyword evidence="4" id="KW-1185">Reference proteome</keyword>
<dbReference type="Gene3D" id="3.40.50.1820">
    <property type="entry name" value="alpha/beta hydrolase"/>
    <property type="match status" value="1"/>
</dbReference>
<dbReference type="EMBL" id="JANIBC010000017">
    <property type="protein sequence ID" value="MCQ8186350.1"/>
    <property type="molecule type" value="Genomic_DNA"/>
</dbReference>
<reference evidence="3" key="1">
    <citation type="submission" date="2022-07" db="EMBL/GenBank/DDBJ databases">
        <title>Parvularcula maris sp. nov., an algicidal bacterium isolated from seawater.</title>
        <authorList>
            <person name="Li F."/>
        </authorList>
    </citation>
    <scope>NUCLEOTIDE SEQUENCE</scope>
    <source>
        <strain evidence="3">BGMRC 0090</strain>
    </source>
</reference>
<dbReference type="GO" id="GO:0016020">
    <property type="term" value="C:membrane"/>
    <property type="evidence" value="ECO:0007669"/>
    <property type="project" value="TreeGrafter"/>
</dbReference>